<dbReference type="AlphaFoldDB" id="A0A0A8YZ68"/>
<reference evidence="1" key="1">
    <citation type="submission" date="2014-09" db="EMBL/GenBank/DDBJ databases">
        <authorList>
            <person name="Magalhaes I.L.F."/>
            <person name="Oliveira U."/>
            <person name="Santos F.R."/>
            <person name="Vidigal T.H.D.A."/>
            <person name="Brescovit A.D."/>
            <person name="Santos A.J."/>
        </authorList>
    </citation>
    <scope>NUCLEOTIDE SEQUENCE</scope>
    <source>
        <tissue evidence="1">Shoot tissue taken approximately 20 cm above the soil surface</tissue>
    </source>
</reference>
<reference evidence="1" key="2">
    <citation type="journal article" date="2015" name="Data Brief">
        <title>Shoot transcriptome of the giant reed, Arundo donax.</title>
        <authorList>
            <person name="Barrero R.A."/>
            <person name="Guerrero F.D."/>
            <person name="Moolhuijzen P."/>
            <person name="Goolsby J.A."/>
            <person name="Tidwell J."/>
            <person name="Bellgard S.E."/>
            <person name="Bellgard M.I."/>
        </authorList>
    </citation>
    <scope>NUCLEOTIDE SEQUENCE</scope>
    <source>
        <tissue evidence="1">Shoot tissue taken approximately 20 cm above the soil surface</tissue>
    </source>
</reference>
<proteinExistence type="predicted"/>
<accession>A0A0A8YZ68</accession>
<evidence type="ECO:0000313" key="1">
    <source>
        <dbReference type="EMBL" id="JAD30708.1"/>
    </source>
</evidence>
<name>A0A0A8YZ68_ARUDO</name>
<sequence>MHNIFDNIVIPWCQTIKKTTVGSR</sequence>
<organism evidence="1">
    <name type="scientific">Arundo donax</name>
    <name type="common">Giant reed</name>
    <name type="synonym">Donax arundinaceus</name>
    <dbReference type="NCBI Taxonomy" id="35708"/>
    <lineage>
        <taxon>Eukaryota</taxon>
        <taxon>Viridiplantae</taxon>
        <taxon>Streptophyta</taxon>
        <taxon>Embryophyta</taxon>
        <taxon>Tracheophyta</taxon>
        <taxon>Spermatophyta</taxon>
        <taxon>Magnoliopsida</taxon>
        <taxon>Liliopsida</taxon>
        <taxon>Poales</taxon>
        <taxon>Poaceae</taxon>
        <taxon>PACMAD clade</taxon>
        <taxon>Arundinoideae</taxon>
        <taxon>Arundineae</taxon>
        <taxon>Arundo</taxon>
    </lineage>
</organism>
<dbReference type="EMBL" id="GBRH01267187">
    <property type="protein sequence ID" value="JAD30708.1"/>
    <property type="molecule type" value="Transcribed_RNA"/>
</dbReference>
<protein>
    <submittedName>
        <fullName evidence="1">Uncharacterized protein</fullName>
    </submittedName>
</protein>